<evidence type="ECO:0000313" key="2">
    <source>
        <dbReference type="Proteomes" id="UP000184063"/>
    </source>
</evidence>
<evidence type="ECO:0000313" key="1">
    <source>
        <dbReference type="EMBL" id="OJZ81822.1"/>
    </source>
</evidence>
<proteinExistence type="predicted"/>
<dbReference type="EMBL" id="KV878249">
    <property type="protein sequence ID" value="OJZ81822.1"/>
    <property type="molecule type" value="Genomic_DNA"/>
</dbReference>
<sequence>MIVRSMVPPDYATRRFHPAVLSVQSEAMMMALSGLEPEMIPVWADVTCRGGESLGGMEENMPAVSSIQSAHSLSRNYRPSLEGVESCNIKPNAQRRSNERAKRYGPGGTDAVSSCTTCISAQIEVSEAARDKSVMSDHLGPCVALAGHVLPFVRPTSPQHPEDH</sequence>
<reference evidence="2" key="1">
    <citation type="journal article" date="2017" name="Genome Biol.">
        <title>Comparative genomics reveals high biological diversity and specific adaptations in the industrially and medically important fungal genus Aspergillus.</title>
        <authorList>
            <person name="de Vries R.P."/>
            <person name="Riley R."/>
            <person name="Wiebenga A."/>
            <person name="Aguilar-Osorio G."/>
            <person name="Amillis S."/>
            <person name="Uchima C.A."/>
            <person name="Anderluh G."/>
            <person name="Asadollahi M."/>
            <person name="Askin M."/>
            <person name="Barry K."/>
            <person name="Battaglia E."/>
            <person name="Bayram O."/>
            <person name="Benocci T."/>
            <person name="Braus-Stromeyer S.A."/>
            <person name="Caldana C."/>
            <person name="Canovas D."/>
            <person name="Cerqueira G.C."/>
            <person name="Chen F."/>
            <person name="Chen W."/>
            <person name="Choi C."/>
            <person name="Clum A."/>
            <person name="Dos Santos R.A."/>
            <person name="Damasio A.R."/>
            <person name="Diallinas G."/>
            <person name="Emri T."/>
            <person name="Fekete E."/>
            <person name="Flipphi M."/>
            <person name="Freyberg S."/>
            <person name="Gallo A."/>
            <person name="Gournas C."/>
            <person name="Habgood R."/>
            <person name="Hainaut M."/>
            <person name="Harispe M.L."/>
            <person name="Henrissat B."/>
            <person name="Hilden K.S."/>
            <person name="Hope R."/>
            <person name="Hossain A."/>
            <person name="Karabika E."/>
            <person name="Karaffa L."/>
            <person name="Karanyi Z."/>
            <person name="Krasevec N."/>
            <person name="Kuo A."/>
            <person name="Kusch H."/>
            <person name="LaButti K."/>
            <person name="Lagendijk E.L."/>
            <person name="Lapidus A."/>
            <person name="Levasseur A."/>
            <person name="Lindquist E."/>
            <person name="Lipzen A."/>
            <person name="Logrieco A.F."/>
            <person name="MacCabe A."/>
            <person name="Maekelae M.R."/>
            <person name="Malavazi I."/>
            <person name="Melin P."/>
            <person name="Meyer V."/>
            <person name="Mielnichuk N."/>
            <person name="Miskei M."/>
            <person name="Molnar A.P."/>
            <person name="Mule G."/>
            <person name="Ngan C.Y."/>
            <person name="Orejas M."/>
            <person name="Orosz E."/>
            <person name="Ouedraogo J.P."/>
            <person name="Overkamp K.M."/>
            <person name="Park H.-S."/>
            <person name="Perrone G."/>
            <person name="Piumi F."/>
            <person name="Punt P.J."/>
            <person name="Ram A.F."/>
            <person name="Ramon A."/>
            <person name="Rauscher S."/>
            <person name="Record E."/>
            <person name="Riano-Pachon D.M."/>
            <person name="Robert V."/>
            <person name="Roehrig J."/>
            <person name="Ruller R."/>
            <person name="Salamov A."/>
            <person name="Salih N.S."/>
            <person name="Samson R.A."/>
            <person name="Sandor E."/>
            <person name="Sanguinetti M."/>
            <person name="Schuetze T."/>
            <person name="Sepcic K."/>
            <person name="Shelest E."/>
            <person name="Sherlock G."/>
            <person name="Sophianopoulou V."/>
            <person name="Squina F.M."/>
            <person name="Sun H."/>
            <person name="Susca A."/>
            <person name="Todd R.B."/>
            <person name="Tsang A."/>
            <person name="Unkles S.E."/>
            <person name="van de Wiele N."/>
            <person name="van Rossen-Uffink D."/>
            <person name="Oliveira J.V."/>
            <person name="Vesth T.C."/>
            <person name="Visser J."/>
            <person name="Yu J.-H."/>
            <person name="Zhou M."/>
            <person name="Andersen M.R."/>
            <person name="Archer D.B."/>
            <person name="Baker S.E."/>
            <person name="Benoit I."/>
            <person name="Brakhage A.A."/>
            <person name="Braus G.H."/>
            <person name="Fischer R."/>
            <person name="Frisvad J.C."/>
            <person name="Goldman G.H."/>
            <person name="Houbraken J."/>
            <person name="Oakley B."/>
            <person name="Pocsi I."/>
            <person name="Scazzocchio C."/>
            <person name="Seiboth B."/>
            <person name="vanKuyk P.A."/>
            <person name="Wortman J."/>
            <person name="Dyer P.S."/>
            <person name="Grigoriev I.V."/>
        </authorList>
    </citation>
    <scope>NUCLEOTIDE SEQUENCE [LARGE SCALE GENOMIC DNA]</scope>
    <source>
        <strain evidence="2">CBS 106.47</strain>
    </source>
</reference>
<organism evidence="1 2">
    <name type="scientific">Aspergillus luchuensis (strain CBS 106.47)</name>
    <dbReference type="NCBI Taxonomy" id="1137211"/>
    <lineage>
        <taxon>Eukaryota</taxon>
        <taxon>Fungi</taxon>
        <taxon>Dikarya</taxon>
        <taxon>Ascomycota</taxon>
        <taxon>Pezizomycotina</taxon>
        <taxon>Eurotiomycetes</taxon>
        <taxon>Eurotiomycetidae</taxon>
        <taxon>Eurotiales</taxon>
        <taxon>Aspergillaceae</taxon>
        <taxon>Aspergillus</taxon>
        <taxon>Aspergillus subgen. Circumdati</taxon>
    </lineage>
</organism>
<dbReference type="VEuPathDB" id="FungiDB:ASPFODRAFT_36978"/>
<protein>
    <submittedName>
        <fullName evidence="1">Uncharacterized protein</fullName>
    </submittedName>
</protein>
<name>A0A1M3T4Z5_ASPLC</name>
<gene>
    <name evidence="1" type="ORF">ASPFODRAFT_36978</name>
</gene>
<dbReference type="Proteomes" id="UP000184063">
    <property type="component" value="Unassembled WGS sequence"/>
</dbReference>
<accession>A0A1M3T4Z5</accession>
<dbReference type="AlphaFoldDB" id="A0A1M3T4Z5"/>